<dbReference type="Gene3D" id="3.40.50.2000">
    <property type="entry name" value="Glycogen Phosphorylase B"/>
    <property type="match status" value="1"/>
</dbReference>
<evidence type="ECO:0000256" key="1">
    <source>
        <dbReference type="ARBA" id="ARBA00009995"/>
    </source>
</evidence>
<dbReference type="PANTHER" id="PTHR11926">
    <property type="entry name" value="GLUCOSYL/GLUCURONOSYL TRANSFERASES"/>
    <property type="match status" value="1"/>
</dbReference>
<dbReference type="OMA" id="ENIYYHI"/>
<sequence>MDDVDLLKSGHVLVLPLPVQGHINPILQFSKRLVSKGIKVTLFTTILASKSVQPGVSSISVETFSEGEGFESSSGDNFMKKIEIAVCKNLPEFIKKQERLGCPVKCVVYDSIMPWALPLAKELGLIGASFYTQSSAVSAIYYQVNKGLIGMPVDGPTMLVPGLPLLEPDELPSFVHKPDVYPAILPLVLSRFSNVDEADWLLFNTYDKLEEQFASCMSMDLIVM</sequence>
<organism evidence="2 3">
    <name type="scientific">Papaver somniferum</name>
    <name type="common">Opium poppy</name>
    <dbReference type="NCBI Taxonomy" id="3469"/>
    <lineage>
        <taxon>Eukaryota</taxon>
        <taxon>Viridiplantae</taxon>
        <taxon>Streptophyta</taxon>
        <taxon>Embryophyta</taxon>
        <taxon>Tracheophyta</taxon>
        <taxon>Spermatophyta</taxon>
        <taxon>Magnoliopsida</taxon>
        <taxon>Ranunculales</taxon>
        <taxon>Papaveraceae</taxon>
        <taxon>Papaveroideae</taxon>
        <taxon>Papaver</taxon>
    </lineage>
</organism>
<dbReference type="Proteomes" id="UP000316621">
    <property type="component" value="Chromosome 1"/>
</dbReference>
<protein>
    <submittedName>
        <fullName evidence="2">Uncharacterized protein</fullName>
    </submittedName>
</protein>
<accession>A0A4Y7IJ45</accession>
<gene>
    <name evidence="2" type="ORF">C5167_040722</name>
</gene>
<evidence type="ECO:0000313" key="2">
    <source>
        <dbReference type="EMBL" id="RZC47770.1"/>
    </source>
</evidence>
<dbReference type="EMBL" id="CM010715">
    <property type="protein sequence ID" value="RZC47770.1"/>
    <property type="molecule type" value="Genomic_DNA"/>
</dbReference>
<keyword evidence="3" id="KW-1185">Reference proteome</keyword>
<proteinExistence type="inferred from homology"/>
<dbReference type="AlphaFoldDB" id="A0A4Y7IJ45"/>
<dbReference type="GO" id="GO:0080044">
    <property type="term" value="F:quercetin 7-O-glucosyltransferase activity"/>
    <property type="evidence" value="ECO:0007669"/>
    <property type="project" value="TreeGrafter"/>
</dbReference>
<dbReference type="GO" id="GO:0080043">
    <property type="term" value="F:quercetin 3-O-glucosyltransferase activity"/>
    <property type="evidence" value="ECO:0007669"/>
    <property type="project" value="TreeGrafter"/>
</dbReference>
<dbReference type="PANTHER" id="PTHR11926:SF1560">
    <property type="entry name" value="UDP-GLYCOSYLTRANSFERASE 74E1-RELATED"/>
    <property type="match status" value="1"/>
</dbReference>
<dbReference type="Gramene" id="RZC47770">
    <property type="protein sequence ID" value="RZC47770"/>
    <property type="gene ID" value="C5167_040722"/>
</dbReference>
<evidence type="ECO:0000313" key="3">
    <source>
        <dbReference type="Proteomes" id="UP000316621"/>
    </source>
</evidence>
<comment type="similarity">
    <text evidence="1">Belongs to the UDP-glycosyltransferase family.</text>
</comment>
<dbReference type="SUPFAM" id="SSF53756">
    <property type="entry name" value="UDP-Glycosyltransferase/glycogen phosphorylase"/>
    <property type="match status" value="1"/>
</dbReference>
<reference evidence="2 3" key="1">
    <citation type="journal article" date="2018" name="Science">
        <title>The opium poppy genome and morphinan production.</title>
        <authorList>
            <person name="Guo L."/>
            <person name="Winzer T."/>
            <person name="Yang X."/>
            <person name="Li Y."/>
            <person name="Ning Z."/>
            <person name="He Z."/>
            <person name="Teodor R."/>
            <person name="Lu Y."/>
            <person name="Bowser T.A."/>
            <person name="Graham I.A."/>
            <person name="Ye K."/>
        </authorList>
    </citation>
    <scope>NUCLEOTIDE SEQUENCE [LARGE SCALE GENOMIC DNA]</scope>
    <source>
        <strain evidence="3">cv. HN1</strain>
        <tissue evidence="2">Leaves</tissue>
    </source>
</reference>
<name>A0A4Y7IJ45_PAPSO</name>